<feature type="chain" id="PRO_5001564131" description="Thiol:disulfide interchange protein DsbD N-terminal domain-containing protein" evidence="1">
    <location>
        <begin position="22"/>
        <end position="269"/>
    </location>
</feature>
<proteinExistence type="predicted"/>
<dbReference type="EMBL" id="JFKE01000003">
    <property type="protein sequence ID" value="KAJ56126.1"/>
    <property type="molecule type" value="Genomic_DNA"/>
</dbReference>
<reference evidence="3 4" key="1">
    <citation type="submission" date="2014-03" db="EMBL/GenBank/DDBJ databases">
        <title>Draft Genome Sequence of Actibacterium mucosum KCTC 23349, a Marine Alphaproteobacterium with Complex Ionic Requirements Isolated from Mediterranean Seawater at Malvarrosa Beach, Valencia, Spain.</title>
        <authorList>
            <person name="Arahal D.R."/>
            <person name="Shao Z."/>
            <person name="Lai Q."/>
            <person name="Pujalte M.J."/>
        </authorList>
    </citation>
    <scope>NUCLEOTIDE SEQUENCE [LARGE SCALE GENOMIC DNA]</scope>
    <source>
        <strain evidence="3 4">KCTC 23349</strain>
    </source>
</reference>
<dbReference type="Pfam" id="PF11412">
    <property type="entry name" value="DsbD_N"/>
    <property type="match status" value="1"/>
</dbReference>
<evidence type="ECO:0000256" key="1">
    <source>
        <dbReference type="SAM" id="SignalP"/>
    </source>
</evidence>
<keyword evidence="1" id="KW-0732">Signal</keyword>
<feature type="domain" description="Thiol:disulfide interchange protein DsbD N-terminal" evidence="2">
    <location>
        <begin position="42"/>
        <end position="144"/>
    </location>
</feature>
<gene>
    <name evidence="3" type="ORF">ACMU_10245</name>
</gene>
<keyword evidence="4" id="KW-1185">Reference proteome</keyword>
<comment type="caution">
    <text evidence="3">The sequence shown here is derived from an EMBL/GenBank/DDBJ whole genome shotgun (WGS) entry which is preliminary data.</text>
</comment>
<accession>A0A037ZMR7</accession>
<name>A0A037ZMR7_9RHOB</name>
<organism evidence="3 4">
    <name type="scientific">Actibacterium mucosum KCTC 23349</name>
    <dbReference type="NCBI Taxonomy" id="1454373"/>
    <lineage>
        <taxon>Bacteria</taxon>
        <taxon>Pseudomonadati</taxon>
        <taxon>Pseudomonadota</taxon>
        <taxon>Alphaproteobacteria</taxon>
        <taxon>Rhodobacterales</taxon>
        <taxon>Roseobacteraceae</taxon>
        <taxon>Actibacterium</taxon>
    </lineage>
</organism>
<dbReference type="InterPro" id="IPR028250">
    <property type="entry name" value="DsbDN"/>
</dbReference>
<dbReference type="Proteomes" id="UP000026249">
    <property type="component" value="Unassembled WGS sequence"/>
</dbReference>
<dbReference type="AlphaFoldDB" id="A0A037ZMR7"/>
<feature type="signal peptide" evidence="1">
    <location>
        <begin position="1"/>
        <end position="21"/>
    </location>
</feature>
<evidence type="ECO:0000313" key="4">
    <source>
        <dbReference type="Proteomes" id="UP000026249"/>
    </source>
</evidence>
<sequence length="269" mass="28453">MKTALAATALAAAALVMPAQAQNGHGFDNVVSAQLLPGWVQPDGSVMAGLRLTLEPGWKTYWRAPGDAGIPPQFDFSGSDNLRAMRVFWPRPEVQDQNGMRTLGYSDVVVLPITFVPRNSGQPLRLRGALELGVCQDVCVPVSLQVAGQLPGQGGESSIRAALSARPETARSAGVGRVVCEARPISDGMHLTARIPIGQLGQGEIAVFELNDPSVWISEARVTREGNVLVAEAEMVPPTAAPFAIDRSQVRITVLTDNRAVDIKGCVGG</sequence>
<evidence type="ECO:0000259" key="2">
    <source>
        <dbReference type="Pfam" id="PF11412"/>
    </source>
</evidence>
<dbReference type="STRING" id="1454373.ACMU_10245"/>
<evidence type="ECO:0000313" key="3">
    <source>
        <dbReference type="EMBL" id="KAJ56126.1"/>
    </source>
</evidence>
<protein>
    <recommendedName>
        <fullName evidence="2">Thiol:disulfide interchange protein DsbD N-terminal domain-containing protein</fullName>
    </recommendedName>
</protein>